<organism evidence="12 13">
    <name type="scientific">Anaerosphaera multitolerans</name>
    <dbReference type="NCBI Taxonomy" id="2487351"/>
    <lineage>
        <taxon>Bacteria</taxon>
        <taxon>Bacillati</taxon>
        <taxon>Bacillota</taxon>
        <taxon>Tissierellia</taxon>
        <taxon>Tissierellales</taxon>
        <taxon>Peptoniphilaceae</taxon>
        <taxon>Anaerosphaera</taxon>
    </lineage>
</organism>
<feature type="transmembrane region" description="Helical" evidence="11">
    <location>
        <begin position="128"/>
        <end position="147"/>
    </location>
</feature>
<evidence type="ECO:0000256" key="1">
    <source>
        <dbReference type="ARBA" id="ARBA00004651"/>
    </source>
</evidence>
<dbReference type="PANTHER" id="PTHR32196:SF32">
    <property type="entry name" value="XYLOSE TRANSPORT SYSTEM PERMEASE PROTEIN XYLH"/>
    <property type="match status" value="1"/>
</dbReference>
<name>A0A437S6B1_9FIRM</name>
<dbReference type="EMBL" id="RLIH01000009">
    <property type="protein sequence ID" value="RVU54466.1"/>
    <property type="molecule type" value="Genomic_DNA"/>
</dbReference>
<evidence type="ECO:0000256" key="10">
    <source>
        <dbReference type="ARBA" id="ARBA00035686"/>
    </source>
</evidence>
<proteinExistence type="predicted"/>
<evidence type="ECO:0000256" key="3">
    <source>
        <dbReference type="ARBA" id="ARBA00022475"/>
    </source>
</evidence>
<evidence type="ECO:0000313" key="13">
    <source>
        <dbReference type="Proteomes" id="UP000288812"/>
    </source>
</evidence>
<evidence type="ECO:0000256" key="2">
    <source>
        <dbReference type="ARBA" id="ARBA00022448"/>
    </source>
</evidence>
<feature type="transmembrane region" description="Helical" evidence="11">
    <location>
        <begin position="176"/>
        <end position="194"/>
    </location>
</feature>
<dbReference type="Pfam" id="PF02653">
    <property type="entry name" value="BPD_transp_2"/>
    <property type="match status" value="1"/>
</dbReference>
<evidence type="ECO:0000256" key="7">
    <source>
        <dbReference type="ARBA" id="ARBA00022989"/>
    </source>
</evidence>
<evidence type="ECO:0000256" key="8">
    <source>
        <dbReference type="ARBA" id="ARBA00023136"/>
    </source>
</evidence>
<keyword evidence="5" id="KW-0762">Sugar transport</keyword>
<keyword evidence="7 11" id="KW-1133">Transmembrane helix</keyword>
<keyword evidence="4" id="KW-0997">Cell inner membrane</keyword>
<keyword evidence="3" id="KW-1003">Cell membrane</keyword>
<dbReference type="OrthoDB" id="9813906at2"/>
<feature type="transmembrane region" description="Helical" evidence="11">
    <location>
        <begin position="83"/>
        <end position="116"/>
    </location>
</feature>
<evidence type="ECO:0000256" key="5">
    <source>
        <dbReference type="ARBA" id="ARBA00022597"/>
    </source>
</evidence>
<feature type="transmembrane region" description="Helical" evidence="11">
    <location>
        <begin position="337"/>
        <end position="356"/>
    </location>
</feature>
<gene>
    <name evidence="12" type="ORF">EF514_06840</name>
</gene>
<dbReference type="GO" id="GO:0005886">
    <property type="term" value="C:plasma membrane"/>
    <property type="evidence" value="ECO:0007669"/>
    <property type="project" value="UniProtKB-SubCell"/>
</dbReference>
<dbReference type="InterPro" id="IPR001851">
    <property type="entry name" value="ABC_transp_permease"/>
</dbReference>
<dbReference type="Proteomes" id="UP000288812">
    <property type="component" value="Unassembled WGS sequence"/>
</dbReference>
<comment type="caution">
    <text evidence="12">The sequence shown here is derived from an EMBL/GenBank/DDBJ whole genome shotgun (WGS) entry which is preliminary data.</text>
</comment>
<feature type="transmembrane region" description="Helical" evidence="11">
    <location>
        <begin position="239"/>
        <end position="256"/>
    </location>
</feature>
<evidence type="ECO:0000256" key="6">
    <source>
        <dbReference type="ARBA" id="ARBA00022692"/>
    </source>
</evidence>
<keyword evidence="13" id="KW-1185">Reference proteome</keyword>
<keyword evidence="8 11" id="KW-0472">Membrane</keyword>
<evidence type="ECO:0000256" key="11">
    <source>
        <dbReference type="SAM" id="Phobius"/>
    </source>
</evidence>
<comment type="function">
    <text evidence="9">Part of the binding-protein-dependent transport system for D-xylose. Probably responsible for the translocation of the substrate across the membrane.</text>
</comment>
<comment type="subcellular location">
    <subcellularLocation>
        <location evidence="1">Cell membrane</location>
        <topology evidence="1">Multi-pass membrane protein</topology>
    </subcellularLocation>
</comment>
<dbReference type="GO" id="GO:0022857">
    <property type="term" value="F:transmembrane transporter activity"/>
    <property type="evidence" value="ECO:0007669"/>
    <property type="project" value="InterPro"/>
</dbReference>
<dbReference type="PANTHER" id="PTHR32196">
    <property type="entry name" value="ABC TRANSPORTER PERMEASE PROTEIN YPHD-RELATED-RELATED"/>
    <property type="match status" value="1"/>
</dbReference>
<feature type="transmembrane region" description="Helical" evidence="11">
    <location>
        <begin position="54"/>
        <end position="71"/>
    </location>
</feature>
<dbReference type="AlphaFoldDB" id="A0A437S6B1"/>
<sequence length="392" mass="41962">MKKDEQNKSLVNIKIDFRKYAMFIALVAISIFFQIATNGILLKPMNVSKLVMQNSYILILAIGMLPCILTGNVDLSVGSALGMISAVAGTLIITEGFSVPLTIAICLGLGILLGAWQGFWIAYVRVPAFIVTLAGMLIFKGITMIILKGNTLAPFPESYRYAASAFVPELGMVGKISVSTVIIMVVLAAMIVFFEFNKRKQETKYEIVTTSYNKFLLKVIAEIAVIVFALYWLSLYKGIPVILILLVLLIVIYTFITQKTTLGRSIYAFGGNERATKLSGINTNKIFFLVYVNMGLLAALAGLIFSGRLNAAAPSAGSGLELDAIAACYIGGASASGGVGTIIGAVIGGLVMGILNNGMSIMGIGIDWQQAIKGIVLLLAVAFDIVSRRRKG</sequence>
<evidence type="ECO:0000256" key="9">
    <source>
        <dbReference type="ARBA" id="ARBA00035611"/>
    </source>
</evidence>
<protein>
    <recommendedName>
        <fullName evidence="10">Xylose transport system permease protein XylH</fullName>
    </recommendedName>
</protein>
<dbReference type="RefSeq" id="WP_127724688.1">
    <property type="nucleotide sequence ID" value="NZ_RLIH01000009.1"/>
</dbReference>
<evidence type="ECO:0000256" key="4">
    <source>
        <dbReference type="ARBA" id="ARBA00022519"/>
    </source>
</evidence>
<dbReference type="CDD" id="cd06579">
    <property type="entry name" value="TM_PBP1_transp_AraH_like"/>
    <property type="match status" value="1"/>
</dbReference>
<reference evidence="12 13" key="1">
    <citation type="submission" date="2018-11" db="EMBL/GenBank/DDBJ databases">
        <title>Genome sequencing and assembly of Anaerosphaera sp. nov., GS7-6-2.</title>
        <authorList>
            <person name="Rettenmaier R."/>
            <person name="Liebl W."/>
            <person name="Zverlov V."/>
        </authorList>
    </citation>
    <scope>NUCLEOTIDE SEQUENCE [LARGE SCALE GENOMIC DNA]</scope>
    <source>
        <strain evidence="12 13">GS7-6-2</strain>
    </source>
</reference>
<evidence type="ECO:0000313" key="12">
    <source>
        <dbReference type="EMBL" id="RVU54466.1"/>
    </source>
</evidence>
<accession>A0A437S6B1</accession>
<feature type="transmembrane region" description="Helical" evidence="11">
    <location>
        <begin position="20"/>
        <end position="42"/>
    </location>
</feature>
<feature type="transmembrane region" description="Helical" evidence="11">
    <location>
        <begin position="286"/>
        <end position="305"/>
    </location>
</feature>
<dbReference type="NCBIfam" id="NF040906">
    <property type="entry name" value="GguB"/>
    <property type="match status" value="1"/>
</dbReference>
<keyword evidence="6 11" id="KW-0812">Transmembrane</keyword>
<keyword evidence="2" id="KW-0813">Transport</keyword>
<feature type="transmembrane region" description="Helical" evidence="11">
    <location>
        <begin position="215"/>
        <end position="233"/>
    </location>
</feature>